<dbReference type="EMBL" id="SACN01000005">
    <property type="protein sequence ID" value="RVT89528.1"/>
    <property type="molecule type" value="Genomic_DNA"/>
</dbReference>
<feature type="domain" description="NADH:flavin oxidoreductase/NADH oxidase N-terminal" evidence="4">
    <location>
        <begin position="37"/>
        <end position="378"/>
    </location>
</feature>
<evidence type="ECO:0000256" key="2">
    <source>
        <dbReference type="ARBA" id="ARBA00023002"/>
    </source>
</evidence>
<feature type="compositionally biased region" description="Basic and acidic residues" evidence="3">
    <location>
        <begin position="1"/>
        <end position="15"/>
    </location>
</feature>
<dbReference type="Proteomes" id="UP000282971">
    <property type="component" value="Unassembled WGS sequence"/>
</dbReference>
<dbReference type="InterPro" id="IPR051799">
    <property type="entry name" value="NADH_flavin_oxidoreductase"/>
</dbReference>
<keyword evidence="2" id="KW-0560">Oxidoreductase</keyword>
<name>A0A437LVW9_9SPHN</name>
<evidence type="ECO:0000313" key="6">
    <source>
        <dbReference type="Proteomes" id="UP000282971"/>
    </source>
</evidence>
<evidence type="ECO:0000313" key="5">
    <source>
        <dbReference type="EMBL" id="RVT89528.1"/>
    </source>
</evidence>
<dbReference type="Pfam" id="PF00724">
    <property type="entry name" value="Oxidored_FMN"/>
    <property type="match status" value="1"/>
</dbReference>
<sequence>MADRLAEVSRSRHGDLTSGEAEEADFSQDGDFRPDALFEPIDIGPMHLDNRIVMAPMTRSLSPNGVPHPEVAAYYRRRAEGGTGLIITEGTFIPHETAGFCSAVPNFHGADALAGWKHVVDEVHAGGAKIIPQLWHTGLMPLPTDDVTGIAAASPSGYYLKGDKRGEPATDALIADIIDAFGQAAESSVALGFDGLQIHAAHGYLIDQFFWGDVNLRDDRYGGDMVARTNFGVEIVKECRRRTSPDYPISLRFSQWKQHDFTARLAHTPQELEAFLAPFVDAGVDLFDCSTRRFWIPEFEGSDLNIAGWTKKLTGKVTSTVGSVSLSQDFFVSLQTEVGTSSNMTRLIHMLERGDFDLVSVGRALITDYEWPQKVKAGDLTKLMSYNPADLNTLDN</sequence>
<dbReference type="CDD" id="cd04747">
    <property type="entry name" value="OYE_like_5_FMN"/>
    <property type="match status" value="1"/>
</dbReference>
<dbReference type="Gene3D" id="3.20.20.70">
    <property type="entry name" value="Aldolase class I"/>
    <property type="match status" value="1"/>
</dbReference>
<dbReference type="PANTHER" id="PTHR43656">
    <property type="entry name" value="BINDING OXIDOREDUCTASE, PUTATIVE (AFU_ORTHOLOGUE AFUA_2G08260)-RELATED"/>
    <property type="match status" value="1"/>
</dbReference>
<dbReference type="GO" id="GO:0016491">
    <property type="term" value="F:oxidoreductase activity"/>
    <property type="evidence" value="ECO:0007669"/>
    <property type="project" value="UniProtKB-KW"/>
</dbReference>
<reference evidence="5 6" key="1">
    <citation type="submission" date="2019-01" db="EMBL/GenBank/DDBJ databases">
        <authorList>
            <person name="Chen W.-M."/>
        </authorList>
    </citation>
    <scope>NUCLEOTIDE SEQUENCE [LARGE SCALE GENOMIC DNA]</scope>
    <source>
        <strain evidence="5 6">CCP-7</strain>
    </source>
</reference>
<dbReference type="InterPro" id="IPR013785">
    <property type="entry name" value="Aldolase_TIM"/>
</dbReference>
<protein>
    <submittedName>
        <fullName evidence="5">NADH:flavin oxidoreductase</fullName>
    </submittedName>
</protein>
<organism evidence="5 6">
    <name type="scientific">Sphingomonas crocodyli</name>
    <dbReference type="NCBI Taxonomy" id="1979270"/>
    <lineage>
        <taxon>Bacteria</taxon>
        <taxon>Pseudomonadati</taxon>
        <taxon>Pseudomonadota</taxon>
        <taxon>Alphaproteobacteria</taxon>
        <taxon>Sphingomonadales</taxon>
        <taxon>Sphingomonadaceae</taxon>
        <taxon>Sphingomonas</taxon>
    </lineage>
</organism>
<feature type="region of interest" description="Disordered" evidence="3">
    <location>
        <begin position="1"/>
        <end position="31"/>
    </location>
</feature>
<evidence type="ECO:0000256" key="3">
    <source>
        <dbReference type="SAM" id="MobiDB-lite"/>
    </source>
</evidence>
<dbReference type="GO" id="GO:0010181">
    <property type="term" value="F:FMN binding"/>
    <property type="evidence" value="ECO:0007669"/>
    <property type="project" value="InterPro"/>
</dbReference>
<dbReference type="FunFam" id="3.20.20.70:FF:000262">
    <property type="entry name" value="NADH:flavin oxidoreductase"/>
    <property type="match status" value="1"/>
</dbReference>
<dbReference type="PANTHER" id="PTHR43656:SF2">
    <property type="entry name" value="BINDING OXIDOREDUCTASE, PUTATIVE (AFU_ORTHOLOGUE AFUA_2G08260)-RELATED"/>
    <property type="match status" value="1"/>
</dbReference>
<dbReference type="InterPro" id="IPR001155">
    <property type="entry name" value="OxRdtase_FMN_N"/>
</dbReference>
<accession>A0A437LVW9</accession>
<comment type="caution">
    <text evidence="5">The sequence shown here is derived from an EMBL/GenBank/DDBJ whole genome shotgun (WGS) entry which is preliminary data.</text>
</comment>
<dbReference type="OrthoDB" id="9804454at2"/>
<evidence type="ECO:0000256" key="1">
    <source>
        <dbReference type="ARBA" id="ARBA00022630"/>
    </source>
</evidence>
<dbReference type="AlphaFoldDB" id="A0A437LVW9"/>
<keyword evidence="1" id="KW-0285">Flavoprotein</keyword>
<evidence type="ECO:0000259" key="4">
    <source>
        <dbReference type="Pfam" id="PF00724"/>
    </source>
</evidence>
<dbReference type="SUPFAM" id="SSF51395">
    <property type="entry name" value="FMN-linked oxidoreductases"/>
    <property type="match status" value="1"/>
</dbReference>
<proteinExistence type="predicted"/>
<keyword evidence="6" id="KW-1185">Reference proteome</keyword>
<gene>
    <name evidence="5" type="ORF">EOD43_21935</name>
</gene>